<keyword evidence="3" id="KW-1185">Reference proteome</keyword>
<dbReference type="RefSeq" id="WP_143021959.1">
    <property type="nucleotide sequence ID" value="NZ_FNFB01000002.1"/>
</dbReference>
<dbReference type="EMBL" id="FNFB01000002">
    <property type="protein sequence ID" value="SDJ57712.1"/>
    <property type="molecule type" value="Genomic_DNA"/>
</dbReference>
<protein>
    <submittedName>
        <fullName evidence="2">Uncharacterized protein</fullName>
    </submittedName>
</protein>
<feature type="signal peptide" evidence="1">
    <location>
        <begin position="1"/>
        <end position="25"/>
    </location>
</feature>
<reference evidence="2 3" key="1">
    <citation type="submission" date="2016-10" db="EMBL/GenBank/DDBJ databases">
        <authorList>
            <person name="de Groot N.N."/>
        </authorList>
    </citation>
    <scope>NUCLEOTIDE SEQUENCE [LARGE SCALE GENOMIC DNA]</scope>
    <source>
        <strain evidence="2 3">CGMCC 4.5681</strain>
    </source>
</reference>
<keyword evidence="1" id="KW-0732">Signal</keyword>
<sequence>MVRKLAGTVLAAAAVTALTVGPAAASSGASGATAASAQLIRTKVYFGDCENTCQIKVRISNISRTKIFDIRLKARLKINGRNVGSCTDHAGSLGAKRTKWASCTVRGKSLARAYDRYLEGFADFDQQANTTVYYRYYR</sequence>
<accession>A0A1G8UV29</accession>
<gene>
    <name evidence="2" type="ORF">SAMN05421874_102284</name>
</gene>
<evidence type="ECO:0000256" key="1">
    <source>
        <dbReference type="SAM" id="SignalP"/>
    </source>
</evidence>
<name>A0A1G8UV29_9ACTN</name>
<evidence type="ECO:0000313" key="3">
    <source>
        <dbReference type="Proteomes" id="UP000198683"/>
    </source>
</evidence>
<dbReference type="OrthoDB" id="3539644at2"/>
<dbReference type="Proteomes" id="UP000198683">
    <property type="component" value="Unassembled WGS sequence"/>
</dbReference>
<feature type="chain" id="PRO_5011535118" evidence="1">
    <location>
        <begin position="26"/>
        <end position="138"/>
    </location>
</feature>
<dbReference type="STRING" id="683260.SAMN05421874_102284"/>
<evidence type="ECO:0000313" key="2">
    <source>
        <dbReference type="EMBL" id="SDJ57712.1"/>
    </source>
</evidence>
<dbReference type="AlphaFoldDB" id="A0A1G8UV29"/>
<proteinExistence type="predicted"/>
<organism evidence="2 3">
    <name type="scientific">Nonomuraea maritima</name>
    <dbReference type="NCBI Taxonomy" id="683260"/>
    <lineage>
        <taxon>Bacteria</taxon>
        <taxon>Bacillati</taxon>
        <taxon>Actinomycetota</taxon>
        <taxon>Actinomycetes</taxon>
        <taxon>Streptosporangiales</taxon>
        <taxon>Streptosporangiaceae</taxon>
        <taxon>Nonomuraea</taxon>
    </lineage>
</organism>